<feature type="region of interest" description="Disordered" evidence="5">
    <location>
        <begin position="1"/>
        <end position="27"/>
    </location>
</feature>
<feature type="compositionally biased region" description="Low complexity" evidence="5">
    <location>
        <begin position="327"/>
        <end position="341"/>
    </location>
</feature>
<protein>
    <recommendedName>
        <fullName evidence="9">SH3 domain-containing protein</fullName>
    </recommendedName>
</protein>
<evidence type="ECO:0000256" key="5">
    <source>
        <dbReference type="SAM" id="MobiDB-lite"/>
    </source>
</evidence>
<evidence type="ECO:0000256" key="3">
    <source>
        <dbReference type="ARBA" id="ARBA00022989"/>
    </source>
</evidence>
<organism evidence="7 8">
    <name type="scientific">Allomyces macrogynus (strain ATCC 38327)</name>
    <name type="common">Allomyces javanicus var. macrogynus</name>
    <dbReference type="NCBI Taxonomy" id="578462"/>
    <lineage>
        <taxon>Eukaryota</taxon>
        <taxon>Fungi</taxon>
        <taxon>Fungi incertae sedis</taxon>
        <taxon>Blastocladiomycota</taxon>
        <taxon>Blastocladiomycetes</taxon>
        <taxon>Blastocladiales</taxon>
        <taxon>Blastocladiaceae</taxon>
        <taxon>Allomyces</taxon>
    </lineage>
</organism>
<dbReference type="Gene3D" id="1.20.5.510">
    <property type="entry name" value="Single helix bin"/>
    <property type="match status" value="1"/>
</dbReference>
<keyword evidence="4 6" id="KW-0472">Membrane</keyword>
<reference evidence="8" key="2">
    <citation type="submission" date="2009-11" db="EMBL/GenBank/DDBJ databases">
        <title>The Genome Sequence of Allomyces macrogynus strain ATCC 38327.</title>
        <authorList>
            <consortium name="The Broad Institute Genome Sequencing Platform"/>
            <person name="Russ C."/>
            <person name="Cuomo C."/>
            <person name="Shea T."/>
            <person name="Young S.K."/>
            <person name="Zeng Q."/>
            <person name="Koehrsen M."/>
            <person name="Haas B."/>
            <person name="Borodovsky M."/>
            <person name="Guigo R."/>
            <person name="Alvarado L."/>
            <person name="Berlin A."/>
            <person name="Borenstein D."/>
            <person name="Chen Z."/>
            <person name="Engels R."/>
            <person name="Freedman E."/>
            <person name="Gellesch M."/>
            <person name="Goldberg J."/>
            <person name="Griggs A."/>
            <person name="Gujja S."/>
            <person name="Heiman D."/>
            <person name="Hepburn T."/>
            <person name="Howarth C."/>
            <person name="Jen D."/>
            <person name="Larson L."/>
            <person name="Lewis B."/>
            <person name="Mehta T."/>
            <person name="Park D."/>
            <person name="Pearson M."/>
            <person name="Roberts A."/>
            <person name="Saif S."/>
            <person name="Shenoy N."/>
            <person name="Sisk P."/>
            <person name="Stolte C."/>
            <person name="Sykes S."/>
            <person name="Walk T."/>
            <person name="White J."/>
            <person name="Yandava C."/>
            <person name="Burger G."/>
            <person name="Gray M.W."/>
            <person name="Holland P.W.H."/>
            <person name="King N."/>
            <person name="Lang F.B.F."/>
            <person name="Roger A.J."/>
            <person name="Ruiz-Trillo I."/>
            <person name="Lander E."/>
            <person name="Nusbaum C."/>
        </authorList>
    </citation>
    <scope>NUCLEOTIDE SEQUENCE [LARGE SCALE GENOMIC DNA]</scope>
    <source>
        <strain evidence="8">ATCC 38327</strain>
    </source>
</reference>
<dbReference type="STRING" id="578462.A0A0L0S1G6"/>
<feature type="compositionally biased region" description="Polar residues" evidence="5">
    <location>
        <begin position="379"/>
        <end position="395"/>
    </location>
</feature>
<dbReference type="Proteomes" id="UP000054350">
    <property type="component" value="Unassembled WGS sequence"/>
</dbReference>
<keyword evidence="2 6" id="KW-0812">Transmembrane</keyword>
<dbReference type="AlphaFoldDB" id="A0A0L0S1G6"/>
<evidence type="ECO:0000256" key="1">
    <source>
        <dbReference type="ARBA" id="ARBA00004167"/>
    </source>
</evidence>
<evidence type="ECO:0008006" key="9">
    <source>
        <dbReference type="Google" id="ProtNLM"/>
    </source>
</evidence>
<feature type="region of interest" description="Disordered" evidence="5">
    <location>
        <begin position="320"/>
        <end position="353"/>
    </location>
</feature>
<keyword evidence="3 6" id="KW-1133">Transmembrane helix</keyword>
<feature type="region of interest" description="Disordered" evidence="5">
    <location>
        <begin position="510"/>
        <end position="530"/>
    </location>
</feature>
<evidence type="ECO:0000256" key="2">
    <source>
        <dbReference type="ARBA" id="ARBA00022692"/>
    </source>
</evidence>
<evidence type="ECO:0000256" key="6">
    <source>
        <dbReference type="SAM" id="Phobius"/>
    </source>
</evidence>
<dbReference type="VEuPathDB" id="FungiDB:AMAG_02231"/>
<comment type="subcellular location">
    <subcellularLocation>
        <location evidence="1">Membrane</location>
        <topology evidence="1">Single-pass membrane protein</topology>
    </subcellularLocation>
</comment>
<dbReference type="PANTHER" id="PTHR15549:SF30">
    <property type="entry name" value="MID2 DOMAIN-CONTAINING PROTEIN"/>
    <property type="match status" value="1"/>
</dbReference>
<gene>
    <name evidence="7" type="ORF">AMAG_02231</name>
</gene>
<dbReference type="OrthoDB" id="5340910at2759"/>
<dbReference type="SUPFAM" id="SSF50044">
    <property type="entry name" value="SH3-domain"/>
    <property type="match status" value="1"/>
</dbReference>
<evidence type="ECO:0000313" key="8">
    <source>
        <dbReference type="Proteomes" id="UP000054350"/>
    </source>
</evidence>
<evidence type="ECO:0000256" key="4">
    <source>
        <dbReference type="ARBA" id="ARBA00023136"/>
    </source>
</evidence>
<feature type="transmembrane region" description="Helical" evidence="6">
    <location>
        <begin position="283"/>
        <end position="306"/>
    </location>
</feature>
<proteinExistence type="predicted"/>
<dbReference type="EMBL" id="GG745330">
    <property type="protein sequence ID" value="KNE56422.1"/>
    <property type="molecule type" value="Genomic_DNA"/>
</dbReference>
<name>A0A0L0S1G6_ALLM3</name>
<sequence length="627" mass="66035">MTTTTTTPSQWSTRPAAAWRTTPSRSSARFPSVPARFVAIVVAATLLVISLAVPTALAGCMTLQGSTQCLGYPANIGVSTNLTWAMGNIRKYFSLNGTDPTDTPSSYLINDVKDFDSKIMAESIAKIKVNPLLKCEVPKDYVQYYRAFICTWLVHASVSDCPANDQKSTILCATSTISFFDSIALALNDTKLCPDTADRPAAIAKVQDLQKSMLSTDSVGQYYNGLESTGCIQGRTLQGQSLCGYGNQSVACSRSCAEAKCSVAGTTDDGALTSESSGLSTGAIVGIVIGVLALLLILAGAGYFIWRRRKVNSDAAQLKLDGRHAPRSSSSPSGQPVISGPMPAPTIDLSIPDSPLVQTPMIDRFGRQSFVPPAASENPYRQSGATTPSSANPNYQPYYRQLEAYQQILDSGIAPAAPQEPGRSAPTTANASDPEKKALSAKQQKTLSTVTGLTALDPQAAVDMLSAMVRDDPGLSGPGTRSTINTEPMAALSRLVNNGTPPVPPLPAAVPPVPADPPESAGPGPVSAQSVPSSIKGKIMHVNAHFEPDLSDELGVTIGDRVKILKVFDDAWALAGLLSPHDEIIAKGMIPLCVFDEFAGARASSVVSGSVVASDVPLRRMSQHYQF</sequence>
<dbReference type="InterPro" id="IPR051694">
    <property type="entry name" value="Immunoregulatory_rcpt-like"/>
</dbReference>
<feature type="region of interest" description="Disordered" evidence="5">
    <location>
        <begin position="370"/>
        <end position="395"/>
    </location>
</feature>
<feature type="transmembrane region" description="Helical" evidence="6">
    <location>
        <begin position="37"/>
        <end position="59"/>
    </location>
</feature>
<dbReference type="GO" id="GO:0071944">
    <property type="term" value="C:cell periphery"/>
    <property type="evidence" value="ECO:0007669"/>
    <property type="project" value="UniProtKB-ARBA"/>
</dbReference>
<accession>A0A0L0S1G6</accession>
<dbReference type="GO" id="GO:0016020">
    <property type="term" value="C:membrane"/>
    <property type="evidence" value="ECO:0007669"/>
    <property type="project" value="UniProtKB-SubCell"/>
</dbReference>
<dbReference type="InterPro" id="IPR036028">
    <property type="entry name" value="SH3-like_dom_sf"/>
</dbReference>
<evidence type="ECO:0000313" key="7">
    <source>
        <dbReference type="EMBL" id="KNE56422.1"/>
    </source>
</evidence>
<keyword evidence="8" id="KW-1185">Reference proteome</keyword>
<feature type="region of interest" description="Disordered" evidence="5">
    <location>
        <begin position="414"/>
        <end position="444"/>
    </location>
</feature>
<dbReference type="PANTHER" id="PTHR15549">
    <property type="entry name" value="PAIRED IMMUNOGLOBULIN-LIKE TYPE 2 RECEPTOR"/>
    <property type="match status" value="1"/>
</dbReference>
<reference evidence="7 8" key="1">
    <citation type="submission" date="2009-11" db="EMBL/GenBank/DDBJ databases">
        <title>Annotation of Allomyces macrogynus ATCC 38327.</title>
        <authorList>
            <consortium name="The Broad Institute Genome Sequencing Platform"/>
            <person name="Russ C."/>
            <person name="Cuomo C."/>
            <person name="Burger G."/>
            <person name="Gray M.W."/>
            <person name="Holland P.W.H."/>
            <person name="King N."/>
            <person name="Lang F.B.F."/>
            <person name="Roger A.J."/>
            <person name="Ruiz-Trillo I."/>
            <person name="Young S.K."/>
            <person name="Zeng Q."/>
            <person name="Gargeya S."/>
            <person name="Fitzgerald M."/>
            <person name="Haas B."/>
            <person name="Abouelleil A."/>
            <person name="Alvarado L."/>
            <person name="Arachchi H.M."/>
            <person name="Berlin A."/>
            <person name="Chapman S.B."/>
            <person name="Gearin G."/>
            <person name="Goldberg J."/>
            <person name="Griggs A."/>
            <person name="Gujja S."/>
            <person name="Hansen M."/>
            <person name="Heiman D."/>
            <person name="Howarth C."/>
            <person name="Larimer J."/>
            <person name="Lui A."/>
            <person name="MacDonald P.J.P."/>
            <person name="McCowen C."/>
            <person name="Montmayeur A."/>
            <person name="Murphy C."/>
            <person name="Neiman D."/>
            <person name="Pearson M."/>
            <person name="Priest M."/>
            <person name="Roberts A."/>
            <person name="Saif S."/>
            <person name="Shea T."/>
            <person name="Sisk P."/>
            <person name="Stolte C."/>
            <person name="Sykes S."/>
            <person name="Wortman J."/>
            <person name="Nusbaum C."/>
            <person name="Birren B."/>
        </authorList>
    </citation>
    <scope>NUCLEOTIDE SEQUENCE [LARGE SCALE GENOMIC DNA]</scope>
    <source>
        <strain evidence="7 8">ATCC 38327</strain>
    </source>
</reference>